<feature type="transmembrane region" description="Helical" evidence="1">
    <location>
        <begin position="145"/>
        <end position="167"/>
    </location>
</feature>
<sequence length="173" mass="19575">MKKQAKRFKLIVTDVEPTGSDEWPRSTPDSFIDIKLAKGLKPCVRARVTKTLADIIVHSHNTDNSYSAQKYKLTVADVEFSNSEWRRFRPCSIIDTEVAQGLHPLARARVESTLARVREFYVVGYPYPVVIAPPDRPFMGSFLKWAAVITILLCGVAFITISLHLALRRCLRS</sequence>
<evidence type="ECO:0000313" key="3">
    <source>
        <dbReference type="Proteomes" id="UP000653305"/>
    </source>
</evidence>
<evidence type="ECO:0000256" key="1">
    <source>
        <dbReference type="SAM" id="Phobius"/>
    </source>
</evidence>
<keyword evidence="3" id="KW-1185">Reference proteome</keyword>
<protein>
    <submittedName>
        <fullName evidence="2">Uncharacterized protein</fullName>
    </submittedName>
</protein>
<name>A0A830BQG8_9LAMI</name>
<proteinExistence type="predicted"/>
<organism evidence="2 3">
    <name type="scientific">Phtheirospermum japonicum</name>
    <dbReference type="NCBI Taxonomy" id="374723"/>
    <lineage>
        <taxon>Eukaryota</taxon>
        <taxon>Viridiplantae</taxon>
        <taxon>Streptophyta</taxon>
        <taxon>Embryophyta</taxon>
        <taxon>Tracheophyta</taxon>
        <taxon>Spermatophyta</taxon>
        <taxon>Magnoliopsida</taxon>
        <taxon>eudicotyledons</taxon>
        <taxon>Gunneridae</taxon>
        <taxon>Pentapetalae</taxon>
        <taxon>asterids</taxon>
        <taxon>lamiids</taxon>
        <taxon>Lamiales</taxon>
        <taxon>Orobanchaceae</taxon>
        <taxon>Orobanchaceae incertae sedis</taxon>
        <taxon>Phtheirospermum</taxon>
    </lineage>
</organism>
<accession>A0A830BQG8</accession>
<keyword evidence="1" id="KW-0472">Membrane</keyword>
<dbReference type="EMBL" id="BMAC01000201">
    <property type="protein sequence ID" value="GFP89770.1"/>
    <property type="molecule type" value="Genomic_DNA"/>
</dbReference>
<dbReference type="AlphaFoldDB" id="A0A830BQG8"/>
<evidence type="ECO:0000313" key="2">
    <source>
        <dbReference type="EMBL" id="GFP89770.1"/>
    </source>
</evidence>
<keyword evidence="1" id="KW-1133">Transmembrane helix</keyword>
<reference evidence="2" key="1">
    <citation type="submission" date="2020-07" db="EMBL/GenBank/DDBJ databases">
        <title>Ethylene signaling mediates host invasion by parasitic plants.</title>
        <authorList>
            <person name="Yoshida S."/>
        </authorList>
    </citation>
    <scope>NUCLEOTIDE SEQUENCE</scope>
    <source>
        <strain evidence="2">Okayama</strain>
    </source>
</reference>
<gene>
    <name evidence="2" type="ORF">PHJA_001120800</name>
</gene>
<keyword evidence="1" id="KW-0812">Transmembrane</keyword>
<dbReference type="Proteomes" id="UP000653305">
    <property type="component" value="Unassembled WGS sequence"/>
</dbReference>
<comment type="caution">
    <text evidence="2">The sequence shown here is derived from an EMBL/GenBank/DDBJ whole genome shotgun (WGS) entry which is preliminary data.</text>
</comment>